<keyword evidence="8" id="KW-0227">DNA damage</keyword>
<evidence type="ECO:0000256" key="7">
    <source>
        <dbReference type="ARBA" id="ARBA00022723"/>
    </source>
</evidence>
<dbReference type="Gene3D" id="1.10.150.20">
    <property type="entry name" value="5' to 3' exonuclease, C-terminal subdomain"/>
    <property type="match status" value="1"/>
</dbReference>
<feature type="region of interest" description="Disordered" evidence="13">
    <location>
        <begin position="505"/>
        <end position="524"/>
    </location>
</feature>
<evidence type="ECO:0000256" key="3">
    <source>
        <dbReference type="ARBA" id="ARBA00020399"/>
    </source>
</evidence>
<dbReference type="CDD" id="cd12145">
    <property type="entry name" value="Rev1_C"/>
    <property type="match status" value="1"/>
</dbReference>
<keyword evidence="12" id="KW-0539">Nucleus</keyword>
<dbReference type="GO" id="GO:0006281">
    <property type="term" value="P:DNA repair"/>
    <property type="evidence" value="ECO:0007669"/>
    <property type="project" value="UniProtKB-KW"/>
</dbReference>
<keyword evidence="7" id="KW-0479">Metal-binding</keyword>
<keyword evidence="16" id="KW-1185">Reference proteome</keyword>
<dbReference type="InterPro" id="IPR017961">
    <property type="entry name" value="DNA_pol_Y-fam_little_finger"/>
</dbReference>
<feature type="compositionally biased region" description="Polar residues" evidence="13">
    <location>
        <begin position="370"/>
        <end position="387"/>
    </location>
</feature>
<reference evidence="15 16" key="1">
    <citation type="journal article" date="2024" name="BMC Genomics">
        <title>Genome assembly of redclaw crayfish (Cherax quadricarinatus) provides insights into its immune adaptation and hypoxia tolerance.</title>
        <authorList>
            <person name="Liu Z."/>
            <person name="Zheng J."/>
            <person name="Li H."/>
            <person name="Fang K."/>
            <person name="Wang S."/>
            <person name="He J."/>
            <person name="Zhou D."/>
            <person name="Weng S."/>
            <person name="Chi M."/>
            <person name="Gu Z."/>
            <person name="He J."/>
            <person name="Li F."/>
            <person name="Wang M."/>
        </authorList>
    </citation>
    <scope>NUCLEOTIDE SEQUENCE [LARGE SCALE GENOMIC DNA]</scope>
    <source>
        <strain evidence="15">ZL_2023a</strain>
    </source>
</reference>
<sequence length="723" mass="78988">MGPSILVARMATRRAKPNGQYVADPEDLANYMKDHKVSELPGVGWSLETRLQGEGIYTCGDLQAKTLGQLQAAFGSRTGQSLFNYCQGIDDRLVKSEHVRKSVSAEVNYGIRFTCQSDADKFISELAVELENRLDAVKLKGKCITLKLKVRAKDAPVETAKFMGHGVCDNIAKSVSISSATSSSSIIEREALSLLHQVKVQPQDFRGVGIQVSRLEGHQGSSGGFGSGGTSIKNFLIAKSSTNKTVSPSISPINSTATDHTTFEDNKFSHINVGFCHLKQVAGEKIHSKTPGALLGSSTAVPAPSGDAQVSLTNETSQKDNIDLEVLMALPKEIRDQVIAEYSQQGYIIPTLGDGVAGGDRLVITEEPKPSTSGYVQPAKKSSTQESDFAKVPRIPGKGTLTSHFVELSGGNDLEDFIAVNESGKDVPYSTKDDCQKHSERRSSGNLIATATIAEEADCNSNSSLVSEDAQNEALITSFSQVDESFLKAIPEELREELRQDFKRQKEAAVNKQQRPQRTDAVCGGGLLENSSRSGRTLPQQQLGSLGNSSTIKAVTAVSKKRNVLRKSKMQGKGANPSPSKQYIHPRRNHLILENKNINEVPVSSKPSTSWEENIEDTLIEVDKEVPNLCGVEEISEVKSLIREWVSSCSHPEAEDADILAHYYTSLISHHDLEKLDLLIKHLYRQVLGRQNEFWESAYRTVIGRVQVAMLTHHNIKLKVLNL</sequence>
<evidence type="ECO:0000256" key="13">
    <source>
        <dbReference type="SAM" id="MobiDB-lite"/>
    </source>
</evidence>
<dbReference type="GO" id="GO:0042276">
    <property type="term" value="P:error-prone translesion synthesis"/>
    <property type="evidence" value="ECO:0007669"/>
    <property type="project" value="TreeGrafter"/>
</dbReference>
<dbReference type="FunFam" id="3.30.1490.100:FF:000001">
    <property type="entry name" value="DNA repair protein REV1"/>
    <property type="match status" value="1"/>
</dbReference>
<dbReference type="Pfam" id="PF16727">
    <property type="entry name" value="REV1_C"/>
    <property type="match status" value="1"/>
</dbReference>
<feature type="domain" description="UmuC" evidence="14">
    <location>
        <begin position="1"/>
        <end position="44"/>
    </location>
</feature>
<dbReference type="Gene3D" id="1.20.58.1280">
    <property type="entry name" value="DNA repair protein Rev1, C-terminal domain"/>
    <property type="match status" value="1"/>
</dbReference>
<evidence type="ECO:0000256" key="4">
    <source>
        <dbReference type="ARBA" id="ARBA00022634"/>
    </source>
</evidence>
<dbReference type="GO" id="GO:0003684">
    <property type="term" value="F:damaged DNA binding"/>
    <property type="evidence" value="ECO:0007669"/>
    <property type="project" value="InterPro"/>
</dbReference>
<dbReference type="PANTHER" id="PTHR45990:SF1">
    <property type="entry name" value="DNA REPAIR PROTEIN REV1"/>
    <property type="match status" value="1"/>
</dbReference>
<feature type="region of interest" description="Disordered" evidence="13">
    <location>
        <begin position="367"/>
        <end position="394"/>
    </location>
</feature>
<keyword evidence="6" id="KW-0548">Nucleotidyltransferase</keyword>
<dbReference type="InterPro" id="IPR053848">
    <property type="entry name" value="IMS_HHH_1"/>
</dbReference>
<gene>
    <name evidence="15" type="ORF">OTU49_002068</name>
</gene>
<keyword evidence="9" id="KW-0460">Magnesium</keyword>
<dbReference type="Pfam" id="PF14377">
    <property type="entry name" value="UBM"/>
    <property type="match status" value="2"/>
</dbReference>
<dbReference type="InterPro" id="IPR038401">
    <property type="entry name" value="Rev1_C_sf"/>
</dbReference>
<organism evidence="15 16">
    <name type="scientific">Cherax quadricarinatus</name>
    <name type="common">Australian red claw crayfish</name>
    <dbReference type="NCBI Taxonomy" id="27406"/>
    <lineage>
        <taxon>Eukaryota</taxon>
        <taxon>Metazoa</taxon>
        <taxon>Ecdysozoa</taxon>
        <taxon>Arthropoda</taxon>
        <taxon>Crustacea</taxon>
        <taxon>Multicrustacea</taxon>
        <taxon>Malacostraca</taxon>
        <taxon>Eumalacostraca</taxon>
        <taxon>Eucarida</taxon>
        <taxon>Decapoda</taxon>
        <taxon>Pleocyemata</taxon>
        <taxon>Astacidea</taxon>
        <taxon>Parastacoidea</taxon>
        <taxon>Parastacidae</taxon>
        <taxon>Cherax</taxon>
    </lineage>
</organism>
<dbReference type="PANTHER" id="PTHR45990">
    <property type="entry name" value="DNA REPAIR PROTEIN REV1"/>
    <property type="match status" value="1"/>
</dbReference>
<dbReference type="GO" id="GO:0046872">
    <property type="term" value="F:metal ion binding"/>
    <property type="evidence" value="ECO:0007669"/>
    <property type="project" value="UniProtKB-KW"/>
</dbReference>
<evidence type="ECO:0000259" key="14">
    <source>
        <dbReference type="PROSITE" id="PS50173"/>
    </source>
</evidence>
<accession>A0AAW0XVN7</accession>
<dbReference type="GO" id="GO:0017125">
    <property type="term" value="F:deoxycytidyl transferase activity"/>
    <property type="evidence" value="ECO:0007669"/>
    <property type="project" value="TreeGrafter"/>
</dbReference>
<protein>
    <recommendedName>
        <fullName evidence="3">DNA repair protein REV1</fullName>
    </recommendedName>
</protein>
<evidence type="ECO:0000313" key="16">
    <source>
        <dbReference type="Proteomes" id="UP001445076"/>
    </source>
</evidence>
<dbReference type="InterPro" id="IPR031991">
    <property type="entry name" value="Rev1_C"/>
</dbReference>
<evidence type="ECO:0000313" key="15">
    <source>
        <dbReference type="EMBL" id="KAK8742034.1"/>
    </source>
</evidence>
<dbReference type="GO" id="GO:0003887">
    <property type="term" value="F:DNA-directed DNA polymerase activity"/>
    <property type="evidence" value="ECO:0007669"/>
    <property type="project" value="InterPro"/>
</dbReference>
<dbReference type="GO" id="GO:0070987">
    <property type="term" value="P:error-free translesion synthesis"/>
    <property type="evidence" value="ECO:0007669"/>
    <property type="project" value="TreeGrafter"/>
</dbReference>
<keyword evidence="11" id="KW-0234">DNA repair</keyword>
<comment type="similarity">
    <text evidence="2">Belongs to the DNA polymerase type-Y family.</text>
</comment>
<dbReference type="InterPro" id="IPR043128">
    <property type="entry name" value="Rev_trsase/Diguanyl_cyclase"/>
</dbReference>
<dbReference type="Gene3D" id="3.30.1490.100">
    <property type="entry name" value="DNA polymerase, Y-family, little finger domain"/>
    <property type="match status" value="1"/>
</dbReference>
<evidence type="ECO:0000256" key="8">
    <source>
        <dbReference type="ARBA" id="ARBA00022763"/>
    </source>
</evidence>
<dbReference type="SUPFAM" id="SSF56672">
    <property type="entry name" value="DNA/RNA polymerases"/>
    <property type="match status" value="1"/>
</dbReference>
<proteinExistence type="inferred from homology"/>
<keyword evidence="10" id="KW-0238">DNA-binding</keyword>
<evidence type="ECO:0000256" key="2">
    <source>
        <dbReference type="ARBA" id="ARBA00010945"/>
    </source>
</evidence>
<keyword evidence="4" id="KW-0237">DNA synthesis</keyword>
<evidence type="ECO:0000256" key="11">
    <source>
        <dbReference type="ARBA" id="ARBA00023204"/>
    </source>
</evidence>
<dbReference type="EMBL" id="JARKIK010000029">
    <property type="protein sequence ID" value="KAK8742034.1"/>
    <property type="molecule type" value="Genomic_DNA"/>
</dbReference>
<dbReference type="InterPro" id="IPR001126">
    <property type="entry name" value="UmuC"/>
</dbReference>
<dbReference type="GO" id="GO:0005634">
    <property type="term" value="C:nucleus"/>
    <property type="evidence" value="ECO:0007669"/>
    <property type="project" value="UniProtKB-SubCell"/>
</dbReference>
<keyword evidence="5" id="KW-0808">Transferase</keyword>
<dbReference type="Proteomes" id="UP001445076">
    <property type="component" value="Unassembled WGS sequence"/>
</dbReference>
<evidence type="ECO:0000256" key="1">
    <source>
        <dbReference type="ARBA" id="ARBA00004123"/>
    </source>
</evidence>
<comment type="caution">
    <text evidence="15">The sequence shown here is derived from an EMBL/GenBank/DDBJ whole genome shotgun (WGS) entry which is preliminary data.</text>
</comment>
<dbReference type="InterPro" id="IPR025527">
    <property type="entry name" value="HUWE1/Rev1_UBM"/>
</dbReference>
<evidence type="ECO:0000256" key="12">
    <source>
        <dbReference type="ARBA" id="ARBA00023242"/>
    </source>
</evidence>
<dbReference type="PROSITE" id="PS50173">
    <property type="entry name" value="UMUC"/>
    <property type="match status" value="1"/>
</dbReference>
<comment type="subcellular location">
    <subcellularLocation>
        <location evidence="1">Nucleus</location>
    </subcellularLocation>
</comment>
<evidence type="ECO:0000256" key="6">
    <source>
        <dbReference type="ARBA" id="ARBA00022695"/>
    </source>
</evidence>
<evidence type="ECO:0000256" key="5">
    <source>
        <dbReference type="ARBA" id="ARBA00022679"/>
    </source>
</evidence>
<dbReference type="Pfam" id="PF21999">
    <property type="entry name" value="IMS_HHH_1"/>
    <property type="match status" value="1"/>
</dbReference>
<dbReference type="Pfam" id="PF11799">
    <property type="entry name" value="IMS_C"/>
    <property type="match status" value="1"/>
</dbReference>
<evidence type="ECO:0000256" key="10">
    <source>
        <dbReference type="ARBA" id="ARBA00023125"/>
    </source>
</evidence>
<dbReference type="SUPFAM" id="SSF100879">
    <property type="entry name" value="Lesion bypass DNA polymerase (Y-family), little finger domain"/>
    <property type="match status" value="1"/>
</dbReference>
<dbReference type="InterPro" id="IPR043502">
    <property type="entry name" value="DNA/RNA_pol_sf"/>
</dbReference>
<dbReference type="AlphaFoldDB" id="A0AAW0XVN7"/>
<dbReference type="Gene3D" id="3.30.70.270">
    <property type="match status" value="1"/>
</dbReference>
<evidence type="ECO:0000256" key="9">
    <source>
        <dbReference type="ARBA" id="ARBA00022842"/>
    </source>
</evidence>
<dbReference type="InterPro" id="IPR036775">
    <property type="entry name" value="DNA_pol_Y-fam_lit_finger_sf"/>
</dbReference>
<name>A0AAW0XVN7_CHEQU</name>